<accession>A0A8J9Z8L6</accession>
<dbReference type="CDD" id="cd00125">
    <property type="entry name" value="PLA2c"/>
    <property type="match status" value="1"/>
</dbReference>
<evidence type="ECO:0000256" key="4">
    <source>
        <dbReference type="PIRSR" id="PIRSR601211-1"/>
    </source>
</evidence>
<dbReference type="Gene3D" id="2.10.70.10">
    <property type="entry name" value="Complement Module, domain 1"/>
    <property type="match status" value="4"/>
</dbReference>
<dbReference type="SMART" id="SM00085">
    <property type="entry name" value="PA2c"/>
    <property type="match status" value="1"/>
</dbReference>
<dbReference type="GO" id="GO:0050482">
    <property type="term" value="P:arachidonate secretion"/>
    <property type="evidence" value="ECO:0007669"/>
    <property type="project" value="InterPro"/>
</dbReference>
<dbReference type="PRINTS" id="PR00389">
    <property type="entry name" value="PHPHLIPASEA2"/>
</dbReference>
<feature type="binding site" evidence="5">
    <location>
        <position position="65"/>
    </location>
    <ligand>
        <name>Ca(2+)</name>
        <dbReference type="ChEBI" id="CHEBI:29108"/>
    </ligand>
</feature>
<feature type="compositionally biased region" description="Polar residues" evidence="9">
    <location>
        <begin position="299"/>
        <end position="313"/>
    </location>
</feature>
<evidence type="ECO:0000259" key="12">
    <source>
        <dbReference type="PROSITE" id="PS50923"/>
    </source>
</evidence>
<dbReference type="Pfam" id="PF00092">
    <property type="entry name" value="VWA"/>
    <property type="match status" value="1"/>
</dbReference>
<feature type="chain" id="PRO_5043501589" evidence="10">
    <location>
        <begin position="22"/>
        <end position="650"/>
    </location>
</feature>
<feature type="binding site" evidence="5">
    <location>
        <position position="84"/>
    </location>
    <ligand>
        <name>Ca(2+)</name>
        <dbReference type="ChEBI" id="CHEBI:29108"/>
    </ligand>
</feature>
<feature type="signal peptide" evidence="10">
    <location>
        <begin position="1"/>
        <end position="21"/>
    </location>
</feature>
<feature type="compositionally biased region" description="Low complexity" evidence="9">
    <location>
        <begin position="160"/>
        <end position="174"/>
    </location>
</feature>
<dbReference type="SMART" id="SM00032">
    <property type="entry name" value="CCP"/>
    <property type="match status" value="4"/>
</dbReference>
<keyword evidence="14" id="KW-1185">Reference proteome</keyword>
<feature type="disulfide bond" evidence="6">
    <location>
        <begin position="86"/>
        <end position="123"/>
    </location>
</feature>
<comment type="caution">
    <text evidence="7">Lacks conserved residue(s) required for the propagation of feature annotation.</text>
</comment>
<evidence type="ECO:0000256" key="3">
    <source>
        <dbReference type="ARBA" id="ARBA00023157"/>
    </source>
</evidence>
<feature type="binding site" evidence="5">
    <location>
        <position position="63"/>
    </location>
    <ligand>
        <name>Ca(2+)</name>
        <dbReference type="ChEBI" id="CHEBI:29108"/>
    </ligand>
</feature>
<evidence type="ECO:0000256" key="7">
    <source>
        <dbReference type="PROSITE-ProRule" id="PRU00302"/>
    </source>
</evidence>
<feature type="domain" description="Sushi" evidence="12">
    <location>
        <begin position="322"/>
        <end position="381"/>
    </location>
</feature>
<dbReference type="AlphaFoldDB" id="A0A8J9Z8L6"/>
<evidence type="ECO:0000259" key="11">
    <source>
        <dbReference type="PROSITE" id="PS50234"/>
    </source>
</evidence>
<dbReference type="Proteomes" id="UP000838412">
    <property type="component" value="Chromosome 17"/>
</dbReference>
<keyword evidence="10" id="KW-0732">Signal</keyword>
<dbReference type="InterPro" id="IPR035976">
    <property type="entry name" value="Sushi/SCR/CCP_sf"/>
</dbReference>
<feature type="domain" description="VWFA" evidence="11">
    <location>
        <begin position="469"/>
        <end position="645"/>
    </location>
</feature>
<evidence type="ECO:0000256" key="9">
    <source>
        <dbReference type="SAM" id="MobiDB-lite"/>
    </source>
</evidence>
<dbReference type="GO" id="GO:0005576">
    <property type="term" value="C:extracellular region"/>
    <property type="evidence" value="ECO:0007669"/>
    <property type="project" value="UniProtKB-SubCell"/>
</dbReference>
<dbReference type="PRINTS" id="PR00453">
    <property type="entry name" value="VWFADOMAIN"/>
</dbReference>
<dbReference type="InterPro" id="IPR016090">
    <property type="entry name" value="PLA2-like_dom"/>
</dbReference>
<dbReference type="InterPro" id="IPR001211">
    <property type="entry name" value="PLA2"/>
</dbReference>
<evidence type="ECO:0000256" key="8">
    <source>
        <dbReference type="RuleBase" id="RU003654"/>
    </source>
</evidence>
<feature type="region of interest" description="Disordered" evidence="9">
    <location>
        <begin position="141"/>
        <end position="180"/>
    </location>
</feature>
<feature type="compositionally biased region" description="Pro residues" evidence="9">
    <location>
        <begin position="143"/>
        <end position="159"/>
    </location>
</feature>
<dbReference type="SUPFAM" id="SSF57535">
    <property type="entry name" value="Complement control module/SCR domain"/>
    <property type="match status" value="4"/>
</dbReference>
<keyword evidence="7" id="KW-0768">Sushi</keyword>
<feature type="active site" evidence="4">
    <location>
        <position position="83"/>
    </location>
</feature>
<dbReference type="InterPro" id="IPR033112">
    <property type="entry name" value="PLA2_Asp_AS"/>
</dbReference>
<dbReference type="SUPFAM" id="SSF48619">
    <property type="entry name" value="Phospholipase A2, PLA2"/>
    <property type="match status" value="1"/>
</dbReference>
<keyword evidence="2" id="KW-0964">Secreted</keyword>
<feature type="disulfide bond" evidence="6">
    <location>
        <begin position="109"/>
        <end position="121"/>
    </location>
</feature>
<dbReference type="InterPro" id="IPR036444">
    <property type="entry name" value="PLipase_A2_dom_sf"/>
</dbReference>
<proteinExistence type="inferred from homology"/>
<dbReference type="PROSITE" id="PS50923">
    <property type="entry name" value="SUSHI"/>
    <property type="match status" value="3"/>
</dbReference>
<dbReference type="PROSITE" id="PS00119">
    <property type="entry name" value="PA2_ASP"/>
    <property type="match status" value="1"/>
</dbReference>
<feature type="active site" evidence="4">
    <location>
        <position position="124"/>
    </location>
</feature>
<dbReference type="PANTHER" id="PTHR24020:SF87">
    <property type="entry name" value="COLLAGEN ALPHA-1(VI) CHAIN-LIKE"/>
    <property type="match status" value="1"/>
</dbReference>
<feature type="region of interest" description="Disordered" evidence="9">
    <location>
        <begin position="299"/>
        <end position="326"/>
    </location>
</feature>
<dbReference type="InterPro" id="IPR050525">
    <property type="entry name" value="ECM_Assembly_Org"/>
</dbReference>
<comment type="subcellular location">
    <subcellularLocation>
        <location evidence="1">Secreted</location>
    </subcellularLocation>
</comment>
<dbReference type="SUPFAM" id="SSF53300">
    <property type="entry name" value="vWA-like"/>
    <property type="match status" value="1"/>
</dbReference>
<dbReference type="InterPro" id="IPR000436">
    <property type="entry name" value="Sushi_SCR_CCP_dom"/>
</dbReference>
<comment type="similarity">
    <text evidence="8">Belongs to the phospholipase A2 family.</text>
</comment>
<feature type="domain" description="Sushi" evidence="12">
    <location>
        <begin position="382"/>
        <end position="440"/>
    </location>
</feature>
<dbReference type="GO" id="GO:0016042">
    <property type="term" value="P:lipid catabolic process"/>
    <property type="evidence" value="ECO:0007669"/>
    <property type="project" value="InterPro"/>
</dbReference>
<feature type="disulfide bond" evidence="6">
    <location>
        <begin position="79"/>
        <end position="130"/>
    </location>
</feature>
<feature type="disulfide bond" evidence="7">
    <location>
        <begin position="324"/>
        <end position="367"/>
    </location>
</feature>
<dbReference type="GO" id="GO:0006644">
    <property type="term" value="P:phospholipid metabolic process"/>
    <property type="evidence" value="ECO:0007669"/>
    <property type="project" value="InterPro"/>
</dbReference>
<keyword evidence="3 6" id="KW-1015">Disulfide bond</keyword>
<feature type="disulfide bond" evidence="6">
    <location>
        <begin position="64"/>
        <end position="80"/>
    </location>
</feature>
<keyword evidence="5" id="KW-0106">Calcium</keyword>
<dbReference type="Gene3D" id="3.40.50.410">
    <property type="entry name" value="von Willebrand factor, type A domain"/>
    <property type="match status" value="1"/>
</dbReference>
<evidence type="ECO:0000256" key="5">
    <source>
        <dbReference type="PIRSR" id="PIRSR601211-2"/>
    </source>
</evidence>
<sequence>MWGKLLLVICVVAAFNTGANADPTSVLGDEPRHRQKRNLVQFGNMITAVTGRSSLDYNNYGCYCGLGGSGTPVDKIDECCQTHDACYGSVSWPKITTYDYTAAAGTVTCNDAPGTNDRAVCECDRAAVLCFNSHMYTVKKPCPEPPTTEPPTTEPPTTEPPTTTDESTTSGGPTNEDCYAPPNKPNANPNDCNAPYTHGEVCNYVCSDGYSRHSAGGDGKLTCNNGAWVGDELFCIGDCDEPPNLPNTVRNGCDAPYTHMEGCEYKCRDGYSKVSGDEFGLCHDGSWLFEDLVCEATQSPQPGLTGAPSTAAPSSEGPPISGDCDPPPYPPNTVRTGCTPPYRNGDECDYECSNGYSRHIGDNKLTCNDGEWNGDELSCVGDCDPPPDPDNTEHNGCTPPYQHHDGCNYECKDGFSKESGDDWLICIAGEWFGDKLVCTASSTAASSTAAPTSDRPTDGPPISDQCPVDLIFLIDGSSSIGREGFEKAKYYISYIIGCFSNGDINVGVIQYECTPKVDIPLGSHMDTVGLQDTILNDVVFSGGQARTGAAIRCMTSATPFREQARKVAVVATDGGKQAATVAYIQDPEEYVEYADEARAAGIELWAIATGREIFMNQTTLAIISGDPSRVVSLDLDNPCDVAARIEQCAP</sequence>
<dbReference type="CDD" id="cd01450">
    <property type="entry name" value="vWFA_subfamily_ECM"/>
    <property type="match status" value="1"/>
</dbReference>
<feature type="binding site" evidence="5">
    <location>
        <position position="67"/>
    </location>
    <ligand>
        <name>Ca(2+)</name>
        <dbReference type="ChEBI" id="CHEBI:29108"/>
    </ligand>
</feature>
<dbReference type="InterPro" id="IPR002035">
    <property type="entry name" value="VWF_A"/>
</dbReference>
<dbReference type="OrthoDB" id="8961654at2759"/>
<comment type="cofactor">
    <cofactor evidence="5">
        <name>Ca(2+)</name>
        <dbReference type="ChEBI" id="CHEBI:29108"/>
    </cofactor>
    <text evidence="5">Binds 1 Ca(2+) ion per subunit.</text>
</comment>
<gene>
    <name evidence="13" type="primary">PLA2G2E</name>
    <name evidence="13" type="ORF">BLAG_LOCUS10714</name>
</gene>
<feature type="disulfide bond" evidence="7">
    <location>
        <begin position="383"/>
        <end position="426"/>
    </location>
</feature>
<dbReference type="PANTHER" id="PTHR24020">
    <property type="entry name" value="COLLAGEN ALPHA"/>
    <property type="match status" value="1"/>
</dbReference>
<feature type="domain" description="Sushi" evidence="12">
    <location>
        <begin position="176"/>
        <end position="237"/>
    </location>
</feature>
<dbReference type="InterPro" id="IPR036465">
    <property type="entry name" value="vWFA_dom_sf"/>
</dbReference>
<evidence type="ECO:0000313" key="14">
    <source>
        <dbReference type="Proteomes" id="UP000838412"/>
    </source>
</evidence>
<evidence type="ECO:0000256" key="1">
    <source>
        <dbReference type="ARBA" id="ARBA00004613"/>
    </source>
</evidence>
<dbReference type="PROSITE" id="PS00118">
    <property type="entry name" value="PA2_HIS"/>
    <property type="match status" value="1"/>
</dbReference>
<dbReference type="Pfam" id="PF00068">
    <property type="entry name" value="Phospholip_A2_1"/>
    <property type="match status" value="1"/>
</dbReference>
<protein>
    <submittedName>
        <fullName evidence="13">PLA2G2E protein</fullName>
    </submittedName>
</protein>
<evidence type="ECO:0000256" key="10">
    <source>
        <dbReference type="SAM" id="SignalP"/>
    </source>
</evidence>
<dbReference type="InterPro" id="IPR033113">
    <property type="entry name" value="PLA2_histidine"/>
</dbReference>
<dbReference type="Pfam" id="PF00084">
    <property type="entry name" value="Sushi"/>
    <property type="match status" value="3"/>
</dbReference>
<name>A0A8J9Z8L6_BRALA</name>
<feature type="disulfide bond" evidence="7">
    <location>
        <begin position="411"/>
        <end position="438"/>
    </location>
</feature>
<dbReference type="CDD" id="cd00033">
    <property type="entry name" value="CCP"/>
    <property type="match status" value="2"/>
</dbReference>
<dbReference type="EMBL" id="OV696702">
    <property type="protein sequence ID" value="CAH1249705.1"/>
    <property type="molecule type" value="Genomic_DNA"/>
</dbReference>
<feature type="disulfide bond" evidence="7">
    <location>
        <begin position="352"/>
        <end position="379"/>
    </location>
</feature>
<dbReference type="Gene3D" id="1.20.90.10">
    <property type="entry name" value="Phospholipase A2 domain"/>
    <property type="match status" value="1"/>
</dbReference>
<dbReference type="GO" id="GO:0005509">
    <property type="term" value="F:calcium ion binding"/>
    <property type="evidence" value="ECO:0007669"/>
    <property type="project" value="InterPro"/>
</dbReference>
<evidence type="ECO:0000313" key="13">
    <source>
        <dbReference type="EMBL" id="CAH1249705.1"/>
    </source>
</evidence>
<organism evidence="13 14">
    <name type="scientific">Branchiostoma lanceolatum</name>
    <name type="common">Common lancelet</name>
    <name type="synonym">Amphioxus lanceolatum</name>
    <dbReference type="NCBI Taxonomy" id="7740"/>
    <lineage>
        <taxon>Eukaryota</taxon>
        <taxon>Metazoa</taxon>
        <taxon>Chordata</taxon>
        <taxon>Cephalochordata</taxon>
        <taxon>Leptocardii</taxon>
        <taxon>Amphioxiformes</taxon>
        <taxon>Branchiostomatidae</taxon>
        <taxon>Branchiostoma</taxon>
    </lineage>
</organism>
<keyword evidence="5" id="KW-0479">Metal-binding</keyword>
<evidence type="ECO:0000256" key="2">
    <source>
        <dbReference type="ARBA" id="ARBA00022525"/>
    </source>
</evidence>
<dbReference type="GO" id="GO:0004623">
    <property type="term" value="F:phospholipase A2 activity"/>
    <property type="evidence" value="ECO:0007669"/>
    <property type="project" value="InterPro"/>
</dbReference>
<evidence type="ECO:0000256" key="6">
    <source>
        <dbReference type="PIRSR" id="PIRSR601211-3"/>
    </source>
</evidence>
<reference evidence="13" key="1">
    <citation type="submission" date="2022-01" db="EMBL/GenBank/DDBJ databases">
        <authorList>
            <person name="Braso-Vives M."/>
        </authorList>
    </citation>
    <scope>NUCLEOTIDE SEQUENCE</scope>
</reference>
<dbReference type="SMART" id="SM00327">
    <property type="entry name" value="VWA"/>
    <property type="match status" value="1"/>
</dbReference>
<dbReference type="PROSITE" id="PS50234">
    <property type="entry name" value="VWFA"/>
    <property type="match status" value="1"/>
</dbReference>